<dbReference type="EMBL" id="JAWJAV010000007">
    <property type="protein sequence ID" value="MDV2621990.1"/>
    <property type="molecule type" value="Genomic_DNA"/>
</dbReference>
<accession>A0AAW8YQ82</accession>
<reference evidence="3" key="2">
    <citation type="submission" date="2023-10" db="EMBL/GenBank/DDBJ databases">
        <authorList>
            <person name="Khurajog B."/>
        </authorList>
    </citation>
    <scope>NUCLEOTIDE SEQUENCE</scope>
    <source>
        <strain evidence="3">BF14</strain>
        <strain evidence="2">BF9</strain>
    </source>
</reference>
<gene>
    <name evidence="2" type="ORF">R0G89_09625</name>
    <name evidence="3" type="ORF">R0H03_09035</name>
</gene>
<feature type="transmembrane region" description="Helical" evidence="1">
    <location>
        <begin position="31"/>
        <end position="52"/>
    </location>
</feature>
<protein>
    <submittedName>
        <fullName evidence="3">AbrB protein</fullName>
    </submittedName>
</protein>
<keyword evidence="1" id="KW-1133">Transmembrane helix</keyword>
<comment type="caution">
    <text evidence="3">The sequence shown here is derived from an EMBL/GenBank/DDBJ whole genome shotgun (WGS) entry which is preliminary data.</text>
</comment>
<evidence type="ECO:0000313" key="2">
    <source>
        <dbReference type="EMBL" id="MDV2621990.1"/>
    </source>
</evidence>
<proteinExistence type="predicted"/>
<dbReference type="Proteomes" id="UP001280897">
    <property type="component" value="Unassembled WGS sequence"/>
</dbReference>
<keyword evidence="1" id="KW-0472">Membrane</keyword>
<evidence type="ECO:0000256" key="1">
    <source>
        <dbReference type="SAM" id="Phobius"/>
    </source>
</evidence>
<dbReference type="RefSeq" id="WP_004165596.1">
    <property type="nucleotide sequence ID" value="NZ_BMWN01000001.1"/>
</dbReference>
<feature type="transmembrane region" description="Helical" evidence="1">
    <location>
        <begin position="7"/>
        <end position="25"/>
    </location>
</feature>
<reference evidence="3" key="1">
    <citation type="journal article" date="2023" name="PeerJ">
        <title>Selection and evaluation of lactic acid bacteria from chicken feces in Thailand as potential probiotics.</title>
        <authorList>
            <person name="Khurajog B."/>
            <person name="Disastra Y."/>
            <person name="Lawwyne L.D."/>
            <person name="Sirichokchatchawan W."/>
            <person name="Niyomtham W."/>
            <person name="Yindee J."/>
            <person name="Hampson D.J."/>
            <person name="Prapasarakul N."/>
        </authorList>
    </citation>
    <scope>NUCLEOTIDE SEQUENCE</scope>
    <source>
        <strain evidence="3">BF14</strain>
        <strain evidence="2">BF9</strain>
    </source>
</reference>
<organism evidence="3 4">
    <name type="scientific">Pediococcus acidilactici</name>
    <dbReference type="NCBI Taxonomy" id="1254"/>
    <lineage>
        <taxon>Bacteria</taxon>
        <taxon>Bacillati</taxon>
        <taxon>Bacillota</taxon>
        <taxon>Bacilli</taxon>
        <taxon>Lactobacillales</taxon>
        <taxon>Lactobacillaceae</taxon>
        <taxon>Pediococcus</taxon>
        <taxon>Pediococcus acidilactici group</taxon>
    </lineage>
</organism>
<dbReference type="AlphaFoldDB" id="A0AAW8YQ82"/>
<keyword evidence="1" id="KW-0812">Transmembrane</keyword>
<dbReference type="EMBL" id="JAWJAX010000012">
    <property type="protein sequence ID" value="MDV2911988.1"/>
    <property type="molecule type" value="Genomic_DNA"/>
</dbReference>
<sequence length="72" mass="8204">MKSLRITLPLAVAVILVVATEFFHLSGAPLVISWVVGFLFSMITTTVIEVRLRMKKFVEEQKKEAAKKREEQ</sequence>
<evidence type="ECO:0000313" key="4">
    <source>
        <dbReference type="Proteomes" id="UP001280415"/>
    </source>
</evidence>
<evidence type="ECO:0000313" key="3">
    <source>
        <dbReference type="EMBL" id="MDV2911988.1"/>
    </source>
</evidence>
<dbReference type="Proteomes" id="UP001280415">
    <property type="component" value="Unassembled WGS sequence"/>
</dbReference>
<name>A0AAW8YQ82_PEDAC</name>